<comment type="similarity">
    <text evidence="3 8">Belongs to the glycosyl hydrolase 43 family.</text>
</comment>
<keyword evidence="6 8" id="KW-0378">Hydrolase</keyword>
<evidence type="ECO:0000256" key="5">
    <source>
        <dbReference type="ARBA" id="ARBA00022729"/>
    </source>
</evidence>
<evidence type="ECO:0000256" key="3">
    <source>
        <dbReference type="ARBA" id="ARBA00009865"/>
    </source>
</evidence>
<evidence type="ECO:0000256" key="11">
    <source>
        <dbReference type="SAM" id="SignalP"/>
    </source>
</evidence>
<evidence type="ECO:0000256" key="9">
    <source>
        <dbReference type="PIRSR" id="PIRSR606710-1"/>
    </source>
</evidence>
<dbReference type="GO" id="GO:0031222">
    <property type="term" value="P:arabinan catabolic process"/>
    <property type="evidence" value="ECO:0007669"/>
    <property type="project" value="UniProtKB-UniPathway"/>
</dbReference>
<sequence>MHLLTLLTGIILLHAVNGSPQPSSAPAPTGSSSFSKTTKYPLPNLGNVAVHDPNILRHDGAYWLFKGGVHLPMYKAQSLDGPWTQLGTVLDGPSEIQKQNRSRPWAPTAVEWNNTFYCFYSISKAGSRNSAIGVATATQLDPGRWSDHGAVINTGQGNGSESYPYTVSNAIDPAFTKDQATGQPYLLYGSYWHGIYLVPLTADLLSVTEPERQNATTNLIYVPDEKVKPVEGSFMSYREPYYYVWFSHGKCCGFQNGFPAVGKEYSIRVGRSKDVQGPFVDKDGRQLTDGGGTVVYGSNHGTVYAPGGVGVLSAADGDSDVLYYHYRGLALVGLAGCLADLTLVNTSIGFKDTVSR</sequence>
<dbReference type="GeneID" id="63867939"/>
<dbReference type="InterPro" id="IPR006710">
    <property type="entry name" value="Glyco_hydro_43"/>
</dbReference>
<evidence type="ECO:0000256" key="2">
    <source>
        <dbReference type="ARBA" id="ARBA00004834"/>
    </source>
</evidence>
<evidence type="ECO:0000256" key="7">
    <source>
        <dbReference type="ARBA" id="ARBA00023295"/>
    </source>
</evidence>
<keyword evidence="5 11" id="KW-0732">Signal</keyword>
<keyword evidence="13" id="KW-1185">Reference proteome</keyword>
<dbReference type="EC" id="3.2.1.99" evidence="4 8"/>
<dbReference type="SUPFAM" id="SSF75005">
    <property type="entry name" value="Arabinanase/levansucrase/invertase"/>
    <property type="match status" value="1"/>
</dbReference>
<keyword evidence="7 8" id="KW-0326">Glycosidase</keyword>
<dbReference type="AlphaFoldDB" id="A0A8G1VZC0"/>
<dbReference type="GO" id="GO:0046558">
    <property type="term" value="F:arabinan endo-1,5-alpha-L-arabinosidase activity"/>
    <property type="evidence" value="ECO:0007669"/>
    <property type="project" value="UniProtKB-EC"/>
</dbReference>
<dbReference type="InterPro" id="IPR050727">
    <property type="entry name" value="GH43_arabinanases"/>
</dbReference>
<dbReference type="Gene3D" id="2.115.10.20">
    <property type="entry name" value="Glycosyl hydrolase domain, family 43"/>
    <property type="match status" value="1"/>
</dbReference>
<dbReference type="CDD" id="cd18831">
    <property type="entry name" value="GH43_AnAbnA-like"/>
    <property type="match status" value="1"/>
</dbReference>
<gene>
    <name evidence="12" type="ORF">BO72DRAFT_67504</name>
</gene>
<dbReference type="OrthoDB" id="195678at2759"/>
<dbReference type="VEuPathDB" id="FungiDB:BO72DRAFT_67504"/>
<dbReference type="RefSeq" id="XP_040802670.1">
    <property type="nucleotide sequence ID" value="XM_040950604.1"/>
</dbReference>
<organism evidence="12 13">
    <name type="scientific">Aspergillus fijiensis CBS 313.89</name>
    <dbReference type="NCBI Taxonomy" id="1448319"/>
    <lineage>
        <taxon>Eukaryota</taxon>
        <taxon>Fungi</taxon>
        <taxon>Dikarya</taxon>
        <taxon>Ascomycota</taxon>
        <taxon>Pezizomycotina</taxon>
        <taxon>Eurotiomycetes</taxon>
        <taxon>Eurotiomycetidae</taxon>
        <taxon>Eurotiales</taxon>
        <taxon>Aspergillaceae</taxon>
        <taxon>Aspergillus</taxon>
    </lineage>
</organism>
<dbReference type="PIRSF" id="PIRSF026534">
    <property type="entry name" value="Endo_alpha-L-arabinosidase"/>
    <property type="match status" value="1"/>
</dbReference>
<dbReference type="Pfam" id="PF04616">
    <property type="entry name" value="Glyco_hydro_43"/>
    <property type="match status" value="1"/>
</dbReference>
<feature type="chain" id="PRO_5034179592" description="Arabinan endo-1,5-alpha-L-arabinosidase" evidence="11">
    <location>
        <begin position="19"/>
        <end position="356"/>
    </location>
</feature>
<dbReference type="InterPro" id="IPR023296">
    <property type="entry name" value="Glyco_hydro_beta-prop_sf"/>
</dbReference>
<evidence type="ECO:0000256" key="1">
    <source>
        <dbReference type="ARBA" id="ARBA00000375"/>
    </source>
</evidence>
<evidence type="ECO:0000256" key="4">
    <source>
        <dbReference type="ARBA" id="ARBA00012586"/>
    </source>
</evidence>
<evidence type="ECO:0000256" key="6">
    <source>
        <dbReference type="ARBA" id="ARBA00022801"/>
    </source>
</evidence>
<dbReference type="PANTHER" id="PTHR43301">
    <property type="entry name" value="ARABINAN ENDO-1,5-ALPHA-L-ARABINOSIDASE"/>
    <property type="match status" value="1"/>
</dbReference>
<reference evidence="12 13" key="1">
    <citation type="submission" date="2018-02" db="EMBL/GenBank/DDBJ databases">
        <title>The genomes of Aspergillus section Nigri reveals drivers in fungal speciation.</title>
        <authorList>
            <consortium name="DOE Joint Genome Institute"/>
            <person name="Vesth T.C."/>
            <person name="Nybo J."/>
            <person name="Theobald S."/>
            <person name="Brandl J."/>
            <person name="Frisvad J.C."/>
            <person name="Nielsen K.F."/>
            <person name="Lyhne E.K."/>
            <person name="Kogle M.E."/>
            <person name="Kuo A."/>
            <person name="Riley R."/>
            <person name="Clum A."/>
            <person name="Nolan M."/>
            <person name="Lipzen A."/>
            <person name="Salamov A."/>
            <person name="Henrissat B."/>
            <person name="Wiebenga A."/>
            <person name="De vries R.P."/>
            <person name="Grigoriev I.V."/>
            <person name="Mortensen U.H."/>
            <person name="Andersen M.R."/>
            <person name="Baker S.E."/>
        </authorList>
    </citation>
    <scope>NUCLEOTIDE SEQUENCE [LARGE SCALE GENOMIC DNA]</scope>
    <source>
        <strain evidence="12 13">CBS 313.89</strain>
    </source>
</reference>
<evidence type="ECO:0000313" key="13">
    <source>
        <dbReference type="Proteomes" id="UP000249789"/>
    </source>
</evidence>
<proteinExistence type="inferred from homology"/>
<protein>
    <recommendedName>
        <fullName evidence="4 8">Arabinan endo-1,5-alpha-L-arabinosidase</fullName>
        <ecNumber evidence="4 8">3.2.1.99</ecNumber>
    </recommendedName>
</protein>
<feature type="site" description="Important for catalytic activity, responsible for pKa modulation of the active site Glu and correct orientation of both the proton donor and substrate" evidence="10">
    <location>
        <position position="172"/>
    </location>
</feature>
<feature type="active site" description="Proton acceptor" evidence="9">
    <location>
        <position position="52"/>
    </location>
</feature>
<dbReference type="PANTHER" id="PTHR43301:SF5">
    <property type="entry name" value="ARABINAN ENDO-1,5-ALPHA-L-ARABINOSIDASE D-RELATED"/>
    <property type="match status" value="1"/>
</dbReference>
<comment type="catalytic activity">
    <reaction evidence="1 8">
        <text>Endohydrolysis of (1-&gt;5)-alpha-arabinofuranosidic linkages in (1-&gt;5)-arabinans.</text>
        <dbReference type="EC" id="3.2.1.99"/>
    </reaction>
</comment>
<accession>A0A8G1VZC0</accession>
<feature type="active site" description="Proton donor" evidence="9">
    <location>
        <position position="231"/>
    </location>
</feature>
<name>A0A8G1VZC0_9EURO</name>
<evidence type="ECO:0000256" key="10">
    <source>
        <dbReference type="PIRSR" id="PIRSR606710-2"/>
    </source>
</evidence>
<comment type="pathway">
    <text evidence="2 8">Glycan metabolism; L-arabinan degradation.</text>
</comment>
<dbReference type="InterPro" id="IPR016840">
    <property type="entry name" value="Glyco_hydro_43_endo_a_Ara-ase"/>
</dbReference>
<evidence type="ECO:0000313" key="12">
    <source>
        <dbReference type="EMBL" id="RAK78660.1"/>
    </source>
</evidence>
<evidence type="ECO:0000256" key="8">
    <source>
        <dbReference type="PIRNR" id="PIRNR026534"/>
    </source>
</evidence>
<feature type="signal peptide" evidence="11">
    <location>
        <begin position="1"/>
        <end position="18"/>
    </location>
</feature>
<dbReference type="EMBL" id="KZ824636">
    <property type="protein sequence ID" value="RAK78660.1"/>
    <property type="molecule type" value="Genomic_DNA"/>
</dbReference>
<dbReference type="UniPathway" id="UPA00667"/>
<dbReference type="Proteomes" id="UP000249789">
    <property type="component" value="Unassembled WGS sequence"/>
</dbReference>